<dbReference type="SMART" id="SM00871">
    <property type="entry name" value="AraC_E_bind"/>
    <property type="match status" value="1"/>
</dbReference>
<protein>
    <submittedName>
        <fullName evidence="2">AraC family transcriptional regulator</fullName>
    </submittedName>
</protein>
<dbReference type="RefSeq" id="WP_161700790.1">
    <property type="nucleotide sequence ID" value="NZ_JAAAMU010000010.1"/>
</dbReference>
<dbReference type="InterPro" id="IPR010499">
    <property type="entry name" value="AraC_E-bd"/>
</dbReference>
<proteinExistence type="predicted"/>
<dbReference type="OrthoDB" id="2734147at2"/>
<dbReference type="SUPFAM" id="SSF55136">
    <property type="entry name" value="Probable bacterial effector-binding domain"/>
    <property type="match status" value="1"/>
</dbReference>
<organism evidence="2 3">
    <name type="scientific">Paenibacillus sacheonensis</name>
    <dbReference type="NCBI Taxonomy" id="742054"/>
    <lineage>
        <taxon>Bacteria</taxon>
        <taxon>Bacillati</taxon>
        <taxon>Bacillota</taxon>
        <taxon>Bacilli</taxon>
        <taxon>Bacillales</taxon>
        <taxon>Paenibacillaceae</taxon>
        <taxon>Paenibacillus</taxon>
    </lineage>
</organism>
<dbReference type="Pfam" id="PF14526">
    <property type="entry name" value="Cass2"/>
    <property type="match status" value="1"/>
</dbReference>
<dbReference type="InterPro" id="IPR029441">
    <property type="entry name" value="Cass2"/>
</dbReference>
<evidence type="ECO:0000313" key="2">
    <source>
        <dbReference type="EMBL" id="NBC71127.1"/>
    </source>
</evidence>
<reference evidence="2 3" key="1">
    <citation type="submission" date="2020-01" db="EMBL/GenBank/DDBJ databases">
        <title>Paenibacillus soybeanensis sp. nov. isolated from the nodules of soybean (Glycine max(L.) Merr).</title>
        <authorList>
            <person name="Wang H."/>
        </authorList>
    </citation>
    <scope>NUCLEOTIDE SEQUENCE [LARGE SCALE GENOMIC DNA]</scope>
    <source>
        <strain evidence="2 3">DSM 23054</strain>
    </source>
</reference>
<name>A0A7X4YRB9_9BACL</name>
<dbReference type="AlphaFoldDB" id="A0A7X4YRB9"/>
<comment type="caution">
    <text evidence="2">The sequence shown here is derived from an EMBL/GenBank/DDBJ whole genome shotgun (WGS) entry which is preliminary data.</text>
</comment>
<dbReference type="Gene3D" id="3.20.80.10">
    <property type="entry name" value="Regulatory factor, effector binding domain"/>
    <property type="match status" value="1"/>
</dbReference>
<evidence type="ECO:0000259" key="1">
    <source>
        <dbReference type="SMART" id="SM00871"/>
    </source>
</evidence>
<sequence length="149" mass="17059">MSTLDDVKEVTLPERRYIGMAITSPFAAHDPKRVEQLQKLFLSRRFEIKGLLDAETYVCPSFVCEQLFTYLFCMEVNQLSAVPEGMIGFAIPEQRYATVRASGADPYDLLHAYLKAKGQQNNKRGMALEVYRVHKPVWPDEVDVYIPLL</sequence>
<keyword evidence="3" id="KW-1185">Reference proteome</keyword>
<accession>A0A7X4YRB9</accession>
<evidence type="ECO:0000313" key="3">
    <source>
        <dbReference type="Proteomes" id="UP000558113"/>
    </source>
</evidence>
<dbReference type="InterPro" id="IPR011256">
    <property type="entry name" value="Reg_factor_effector_dom_sf"/>
</dbReference>
<feature type="domain" description="AraC effector-binding" evidence="1">
    <location>
        <begin position="5"/>
        <end position="149"/>
    </location>
</feature>
<dbReference type="EMBL" id="JAAAMU010000010">
    <property type="protein sequence ID" value="NBC71127.1"/>
    <property type="molecule type" value="Genomic_DNA"/>
</dbReference>
<gene>
    <name evidence="2" type="ORF">GT003_19205</name>
</gene>
<dbReference type="Proteomes" id="UP000558113">
    <property type="component" value="Unassembled WGS sequence"/>
</dbReference>